<proteinExistence type="predicted"/>
<evidence type="ECO:0000259" key="2">
    <source>
        <dbReference type="SMART" id="SM00421"/>
    </source>
</evidence>
<evidence type="ECO:0000313" key="3">
    <source>
        <dbReference type="EMBL" id="MCW3162416.1"/>
    </source>
</evidence>
<dbReference type="SUPFAM" id="SSF46894">
    <property type="entry name" value="C-terminal effector domain of the bipartite response regulators"/>
    <property type="match status" value="1"/>
</dbReference>
<feature type="domain" description="HTH luxR-type" evidence="2">
    <location>
        <begin position="415"/>
        <end position="472"/>
    </location>
</feature>
<evidence type="ECO:0000256" key="1">
    <source>
        <dbReference type="SAM" id="Phobius"/>
    </source>
</evidence>
<dbReference type="Gene3D" id="1.10.10.10">
    <property type="entry name" value="Winged helix-like DNA-binding domain superfamily/Winged helix DNA-binding domain"/>
    <property type="match status" value="1"/>
</dbReference>
<accession>A0ABT3HRJ5</accession>
<gene>
    <name evidence="3" type="ORF">OH806_14190</name>
</gene>
<keyword evidence="1" id="KW-1133">Transmembrane helix</keyword>
<keyword evidence="1" id="KW-0812">Transmembrane</keyword>
<name>A0ABT3HRJ5_9FLAO</name>
<evidence type="ECO:0000313" key="4">
    <source>
        <dbReference type="Proteomes" id="UP001163719"/>
    </source>
</evidence>
<dbReference type="RefSeq" id="WP_264744333.1">
    <property type="nucleotide sequence ID" value="NZ_JAPDHV010000007.1"/>
</dbReference>
<dbReference type="EMBL" id="JAPDHV010000007">
    <property type="protein sequence ID" value="MCW3162416.1"/>
    <property type="molecule type" value="Genomic_DNA"/>
</dbReference>
<dbReference type="Gene3D" id="1.25.40.10">
    <property type="entry name" value="Tetratricopeptide repeat domain"/>
    <property type="match status" value="1"/>
</dbReference>
<dbReference type="InterPro" id="IPR011990">
    <property type="entry name" value="TPR-like_helical_dom_sf"/>
</dbReference>
<dbReference type="Proteomes" id="UP001163719">
    <property type="component" value="Unassembled WGS sequence"/>
</dbReference>
<protein>
    <recommendedName>
        <fullName evidence="2">HTH luxR-type domain-containing protein</fullName>
    </recommendedName>
</protein>
<dbReference type="InterPro" id="IPR000792">
    <property type="entry name" value="Tscrpt_reg_LuxR_C"/>
</dbReference>
<dbReference type="SUPFAM" id="SSF48452">
    <property type="entry name" value="TPR-like"/>
    <property type="match status" value="1"/>
</dbReference>
<dbReference type="InterPro" id="IPR036388">
    <property type="entry name" value="WH-like_DNA-bd_sf"/>
</dbReference>
<reference evidence="3" key="1">
    <citation type="submission" date="2022-10" db="EMBL/GenBank/DDBJ databases">
        <title>Chryseobacterium babae sp. nov. isolated from the gut of the beetle Oryctes rhinoceros, and Chryseobacterium kimseyorum sp. nov., isolated from a stick insect rearing cage.</title>
        <authorList>
            <person name="Shelomi M."/>
            <person name="Han C.-J."/>
            <person name="Chen W.-M."/>
            <person name="Chen H.-K."/>
            <person name="Liaw S.-J."/>
            <person name="Muhle E."/>
            <person name="Clermont D."/>
        </authorList>
    </citation>
    <scope>NUCLEOTIDE SEQUENCE</scope>
    <source>
        <strain evidence="3">WLa1L2M3</strain>
    </source>
</reference>
<keyword evidence="1" id="KW-0472">Membrane</keyword>
<dbReference type="SMART" id="SM00421">
    <property type="entry name" value="HTH_LUXR"/>
    <property type="match status" value="1"/>
</dbReference>
<feature type="transmembrane region" description="Helical" evidence="1">
    <location>
        <begin position="331"/>
        <end position="350"/>
    </location>
</feature>
<sequence length="475" mass="56010">MKNIKDLFGLLFFFYFSLTSAQVGFSISEIDSLQKKEHKRLANVGDIKGIVLQEKKLIKYSQKINYFKGELNGYLNLAQALKALDRNKDSFYFLDIAEKKLLKSTDNLLKSRLFFLYGINYHSLGLHQQAIKSFDKSLEFAYKIKEKEERDRRMYEVYDWKRSSFAFLNKMDSVISNERKCMKAPRPMLYITIAKRHLPQNIDSAEYYINKANELVLAKKAPAEGKANVLRAYGELFIEKKECQKALEYLFESLKISQRMGQKKRSLETYKLISQAYKKLNDVQHQNEYLTKYSELNDSIIQVERSILNVPIEKFLNERNTKSENKDTKDFYIFIFIVVLGSGMAILFIAKMYLKRQKQKDLVINQKEQEAEILRKKLNKAYEEVIRLAVNADPAFITRFKETYPEFYKNITSKYPELTPNDIKLCAYIKLNFSNKEIAEYDCISIRTVESKKYRLRRKLGLSTEIDFNKWVLTH</sequence>
<comment type="caution">
    <text evidence="3">The sequence shown here is derived from an EMBL/GenBank/DDBJ whole genome shotgun (WGS) entry which is preliminary data.</text>
</comment>
<dbReference type="InterPro" id="IPR016032">
    <property type="entry name" value="Sig_transdc_resp-reg_C-effctor"/>
</dbReference>
<organism evidence="3 4">
    <name type="scientific">Chryseobacterium oryctis</name>
    <dbReference type="NCBI Taxonomy" id="2952618"/>
    <lineage>
        <taxon>Bacteria</taxon>
        <taxon>Pseudomonadati</taxon>
        <taxon>Bacteroidota</taxon>
        <taxon>Flavobacteriia</taxon>
        <taxon>Flavobacteriales</taxon>
        <taxon>Weeksellaceae</taxon>
        <taxon>Chryseobacterium group</taxon>
        <taxon>Chryseobacterium</taxon>
    </lineage>
</organism>
<keyword evidence="4" id="KW-1185">Reference proteome</keyword>